<evidence type="ECO:0000313" key="1">
    <source>
        <dbReference type="EMBL" id="GFY16800.1"/>
    </source>
</evidence>
<keyword evidence="2" id="KW-1185">Reference proteome</keyword>
<dbReference type="EMBL" id="BMAU01021341">
    <property type="protein sequence ID" value="GFY16800.1"/>
    <property type="molecule type" value="Genomic_DNA"/>
</dbReference>
<reference evidence="1" key="1">
    <citation type="submission" date="2020-08" db="EMBL/GenBank/DDBJ databases">
        <title>Multicomponent nature underlies the extraordinary mechanical properties of spider dragline silk.</title>
        <authorList>
            <person name="Kono N."/>
            <person name="Nakamura H."/>
            <person name="Mori M."/>
            <person name="Yoshida Y."/>
            <person name="Ohtoshi R."/>
            <person name="Malay A.D."/>
            <person name="Moran D.A.P."/>
            <person name="Tomita M."/>
            <person name="Numata K."/>
            <person name="Arakawa K."/>
        </authorList>
    </citation>
    <scope>NUCLEOTIDE SEQUENCE</scope>
</reference>
<organism evidence="1 2">
    <name type="scientific">Trichonephila clavipes</name>
    <name type="common">Golden silk orbweaver</name>
    <name type="synonym">Nephila clavipes</name>
    <dbReference type="NCBI Taxonomy" id="2585209"/>
    <lineage>
        <taxon>Eukaryota</taxon>
        <taxon>Metazoa</taxon>
        <taxon>Ecdysozoa</taxon>
        <taxon>Arthropoda</taxon>
        <taxon>Chelicerata</taxon>
        <taxon>Arachnida</taxon>
        <taxon>Araneae</taxon>
        <taxon>Araneomorphae</taxon>
        <taxon>Entelegynae</taxon>
        <taxon>Araneoidea</taxon>
        <taxon>Nephilidae</taxon>
        <taxon>Trichonephila</taxon>
    </lineage>
</organism>
<comment type="caution">
    <text evidence="1">The sequence shown here is derived from an EMBL/GenBank/DDBJ whole genome shotgun (WGS) entry which is preliminary data.</text>
</comment>
<dbReference type="AlphaFoldDB" id="A0A8X6SSV6"/>
<accession>A0A8X6SSV6</accession>
<proteinExistence type="predicted"/>
<sequence>MDVCKLIVPSRHGSALNSHLAASPLVKLVEGVEKWEASGHPQGVLPQNWGGTEQNRTVTCVVLKVKANDRHKNLAPRHDEFRGP</sequence>
<name>A0A8X6SSV6_TRICX</name>
<dbReference type="Proteomes" id="UP000887159">
    <property type="component" value="Unassembled WGS sequence"/>
</dbReference>
<evidence type="ECO:0000313" key="2">
    <source>
        <dbReference type="Proteomes" id="UP000887159"/>
    </source>
</evidence>
<protein>
    <submittedName>
        <fullName evidence="1">Uncharacterized protein</fullName>
    </submittedName>
</protein>
<gene>
    <name evidence="1" type="primary">NCL1_36380</name>
    <name evidence="1" type="ORF">TNCV_4338011</name>
</gene>